<dbReference type="Pfam" id="PF05103">
    <property type="entry name" value="DivIVA"/>
    <property type="match status" value="1"/>
</dbReference>
<evidence type="ECO:0000313" key="10">
    <source>
        <dbReference type="Proteomes" id="UP000638560"/>
    </source>
</evidence>
<sequence length="103" mass="11939">MLRKLLRFRPQPALTRLTTIWPPATGIYHAAAARPPLTVGQIRTHQFSGVRRGLDPNEVRSFLYQVADELAEVRAELSRTRTENNRIKRALRDWQSRHRAAQL</sequence>
<gene>
    <name evidence="9" type="ORF">I0C86_40115</name>
</gene>
<evidence type="ECO:0000256" key="6">
    <source>
        <dbReference type="ARBA" id="ARBA00023306"/>
    </source>
</evidence>
<protein>
    <recommendedName>
        <fullName evidence="2">Cell wall synthesis protein Wag31</fullName>
    </recommendedName>
    <alternativeName>
        <fullName evidence="7">Antigen 84</fullName>
    </alternativeName>
</protein>
<name>A0ABS0H9D4_9ACTN</name>
<feature type="coiled-coil region" evidence="8">
    <location>
        <begin position="70"/>
        <end position="97"/>
    </location>
</feature>
<dbReference type="InterPro" id="IPR019933">
    <property type="entry name" value="DivIVA_domain"/>
</dbReference>
<proteinExistence type="predicted"/>
<accession>A0ABS0H9D4</accession>
<keyword evidence="10" id="KW-1185">Reference proteome</keyword>
<evidence type="ECO:0000256" key="2">
    <source>
        <dbReference type="ARBA" id="ARBA00018787"/>
    </source>
</evidence>
<evidence type="ECO:0000256" key="7">
    <source>
        <dbReference type="ARBA" id="ARBA00031737"/>
    </source>
</evidence>
<evidence type="ECO:0000256" key="3">
    <source>
        <dbReference type="ARBA" id="ARBA00022490"/>
    </source>
</evidence>
<dbReference type="InterPro" id="IPR007793">
    <property type="entry name" value="DivIVA_fam"/>
</dbReference>
<dbReference type="EMBL" id="JADPUN010000412">
    <property type="protein sequence ID" value="MBF9135086.1"/>
    <property type="molecule type" value="Genomic_DNA"/>
</dbReference>
<keyword evidence="3" id="KW-0963">Cytoplasm</keyword>
<dbReference type="Proteomes" id="UP000638560">
    <property type="component" value="Unassembled WGS sequence"/>
</dbReference>
<comment type="subcellular location">
    <subcellularLocation>
        <location evidence="1">Cytoplasm</location>
    </subcellularLocation>
</comment>
<evidence type="ECO:0000256" key="8">
    <source>
        <dbReference type="SAM" id="Coils"/>
    </source>
</evidence>
<keyword evidence="4" id="KW-0132">Cell division</keyword>
<reference evidence="9 10" key="1">
    <citation type="submission" date="2020-11" db="EMBL/GenBank/DDBJ databases">
        <title>A novel isolate from a Black sea contaminated sediment with potential to produce alkanes: Plantactinospora alkalitolerans sp. nov.</title>
        <authorList>
            <person name="Carro L."/>
            <person name="Veyisoglu A."/>
            <person name="Guven K."/>
            <person name="Schumann P."/>
            <person name="Klenk H.-P."/>
            <person name="Sahin N."/>
        </authorList>
    </citation>
    <scope>NUCLEOTIDE SEQUENCE [LARGE SCALE GENOMIC DNA]</scope>
    <source>
        <strain evidence="9 10">S1510</strain>
    </source>
</reference>
<comment type="caution">
    <text evidence="9">The sequence shown here is derived from an EMBL/GenBank/DDBJ whole genome shotgun (WGS) entry which is preliminary data.</text>
</comment>
<keyword evidence="5 8" id="KW-0175">Coiled coil</keyword>
<dbReference type="Gene3D" id="6.10.250.660">
    <property type="match status" value="1"/>
</dbReference>
<evidence type="ECO:0000256" key="5">
    <source>
        <dbReference type="ARBA" id="ARBA00023054"/>
    </source>
</evidence>
<evidence type="ECO:0000256" key="1">
    <source>
        <dbReference type="ARBA" id="ARBA00004496"/>
    </source>
</evidence>
<evidence type="ECO:0000256" key="4">
    <source>
        <dbReference type="ARBA" id="ARBA00022618"/>
    </source>
</evidence>
<dbReference type="NCBIfam" id="TIGR03544">
    <property type="entry name" value="DivI1A_domain"/>
    <property type="match status" value="1"/>
</dbReference>
<organism evidence="9 10">
    <name type="scientific">Plantactinospora alkalitolerans</name>
    <dbReference type="NCBI Taxonomy" id="2789879"/>
    <lineage>
        <taxon>Bacteria</taxon>
        <taxon>Bacillati</taxon>
        <taxon>Actinomycetota</taxon>
        <taxon>Actinomycetes</taxon>
        <taxon>Micromonosporales</taxon>
        <taxon>Micromonosporaceae</taxon>
        <taxon>Plantactinospora</taxon>
    </lineage>
</organism>
<keyword evidence="6" id="KW-0131">Cell cycle</keyword>
<dbReference type="RefSeq" id="WP_196206548.1">
    <property type="nucleotide sequence ID" value="NZ_JADPUN010000412.1"/>
</dbReference>
<evidence type="ECO:0000313" key="9">
    <source>
        <dbReference type="EMBL" id="MBF9135086.1"/>
    </source>
</evidence>